<protein>
    <submittedName>
        <fullName evidence="1">Uncharacterized protein</fullName>
    </submittedName>
</protein>
<comment type="caution">
    <text evidence="1">The sequence shown here is derived from an EMBL/GenBank/DDBJ whole genome shotgun (WGS) entry which is preliminary data.</text>
</comment>
<name>A0A934S3B2_9BACT</name>
<accession>A0A934S3B2</accession>
<evidence type="ECO:0000313" key="2">
    <source>
        <dbReference type="Proteomes" id="UP000603141"/>
    </source>
</evidence>
<evidence type="ECO:0000313" key="1">
    <source>
        <dbReference type="EMBL" id="MBK1881696.1"/>
    </source>
</evidence>
<dbReference type="EMBL" id="JAENIJ010000005">
    <property type="protein sequence ID" value="MBK1881696.1"/>
    <property type="molecule type" value="Genomic_DNA"/>
</dbReference>
<reference evidence="1" key="1">
    <citation type="submission" date="2021-01" db="EMBL/GenBank/DDBJ databases">
        <title>Modified the classification status of verrucomicrobia.</title>
        <authorList>
            <person name="Feng X."/>
        </authorList>
    </citation>
    <scope>NUCLEOTIDE SEQUENCE</scope>
    <source>
        <strain evidence="1">KCTC 22041</strain>
    </source>
</reference>
<sequence>MTECDEDEKYPREVLNSYIEACRDEDIVLAASCWAKDSLRRFDEGFDDGGRSNVASDFIFSRLHKGNDRSVTLSESDVGDRMFLAIS</sequence>
<keyword evidence="2" id="KW-1185">Reference proteome</keyword>
<dbReference type="AlphaFoldDB" id="A0A934S3B2"/>
<proteinExistence type="predicted"/>
<dbReference type="Proteomes" id="UP000603141">
    <property type="component" value="Unassembled WGS sequence"/>
</dbReference>
<gene>
    <name evidence="1" type="ORF">JIN85_04680</name>
</gene>
<organism evidence="1 2">
    <name type="scientific">Luteolibacter pohnpeiensis</name>
    <dbReference type="NCBI Taxonomy" id="454153"/>
    <lineage>
        <taxon>Bacteria</taxon>
        <taxon>Pseudomonadati</taxon>
        <taxon>Verrucomicrobiota</taxon>
        <taxon>Verrucomicrobiia</taxon>
        <taxon>Verrucomicrobiales</taxon>
        <taxon>Verrucomicrobiaceae</taxon>
        <taxon>Luteolibacter</taxon>
    </lineage>
</organism>